<accession>A0AAV2E8V7</accession>
<dbReference type="PANTHER" id="PTHR11439">
    <property type="entry name" value="GAG-POL-RELATED RETROTRANSPOSON"/>
    <property type="match status" value="1"/>
</dbReference>
<dbReference type="EMBL" id="OZ034817">
    <property type="protein sequence ID" value="CAL1382351.1"/>
    <property type="molecule type" value="Genomic_DNA"/>
</dbReference>
<evidence type="ECO:0000313" key="3">
    <source>
        <dbReference type="Proteomes" id="UP001497516"/>
    </source>
</evidence>
<dbReference type="InterPro" id="IPR043502">
    <property type="entry name" value="DNA/RNA_pol_sf"/>
</dbReference>
<evidence type="ECO:0000259" key="1">
    <source>
        <dbReference type="Pfam" id="PF07727"/>
    </source>
</evidence>
<gene>
    <name evidence="2" type="ORF">LTRI10_LOCUS23678</name>
</gene>
<proteinExistence type="predicted"/>
<evidence type="ECO:0000313" key="2">
    <source>
        <dbReference type="EMBL" id="CAL1382351.1"/>
    </source>
</evidence>
<dbReference type="InterPro" id="IPR013103">
    <property type="entry name" value="RVT_2"/>
</dbReference>
<dbReference type="Pfam" id="PF07727">
    <property type="entry name" value="RVT_2"/>
    <property type="match status" value="1"/>
</dbReference>
<reference evidence="2 3" key="1">
    <citation type="submission" date="2024-04" db="EMBL/GenBank/DDBJ databases">
        <authorList>
            <person name="Fracassetti M."/>
        </authorList>
    </citation>
    <scope>NUCLEOTIDE SEQUENCE [LARGE SCALE GENOMIC DNA]</scope>
</reference>
<dbReference type="Proteomes" id="UP001497516">
    <property type="component" value="Chromosome 4"/>
</dbReference>
<organism evidence="2 3">
    <name type="scientific">Linum trigynum</name>
    <dbReference type="NCBI Taxonomy" id="586398"/>
    <lineage>
        <taxon>Eukaryota</taxon>
        <taxon>Viridiplantae</taxon>
        <taxon>Streptophyta</taxon>
        <taxon>Embryophyta</taxon>
        <taxon>Tracheophyta</taxon>
        <taxon>Spermatophyta</taxon>
        <taxon>Magnoliopsida</taxon>
        <taxon>eudicotyledons</taxon>
        <taxon>Gunneridae</taxon>
        <taxon>Pentapetalae</taxon>
        <taxon>rosids</taxon>
        <taxon>fabids</taxon>
        <taxon>Malpighiales</taxon>
        <taxon>Linaceae</taxon>
        <taxon>Linum</taxon>
    </lineage>
</organism>
<feature type="domain" description="Reverse transcriptase Ty1/copia-type" evidence="1">
    <location>
        <begin position="11"/>
        <end position="168"/>
    </location>
</feature>
<dbReference type="SUPFAM" id="SSF56672">
    <property type="entry name" value="DNA/RNA polymerases"/>
    <property type="match status" value="1"/>
</dbReference>
<dbReference type="PANTHER" id="PTHR11439:SF483">
    <property type="entry name" value="PEPTIDE SYNTHASE GLIP-LIKE, PUTATIVE (AFU_ORTHOLOGUE AFUA_3G12920)-RELATED"/>
    <property type="match status" value="1"/>
</dbReference>
<dbReference type="AlphaFoldDB" id="A0AAV2E8V7"/>
<keyword evidence="3" id="KW-1185">Reference proteome</keyword>
<sequence>MTDEIGALLANQTWVIVPCPIDHPVVGSRWVYALKFLPDGTLERHKARVVAQGFSQEFGVDFDETFAPVAKMVSVRTLLAVASVRRWPLYQLDVKNAFLHGDLKETVYMELPPGYCPQTDIPDPVCLLQCSLYGLKQAPRAWFDKFHSTLLSLGFRQSQNDPSLFTRRSERVQGSSAGILLGQKKYIADLLDSTRFSDCVPVSTPMELNVKLGRETGDLLSDGGKQYRSIVGSLIYLTSTRPDIAYAVQIVAQFMSAPRTAHLAAVHRLLRYLQGTRDVGLFLPATGSLVLQAFSDSDYAGCIDTRHSTTAGVFVLVDHSFLGDARSRIRFLSHPRRQSTELCQMWYLNWNGFSDYLQILVSHVDLVRDGIIRIFYVKSEDQIADLLTKAFTASRHSYLASKLMLRDLHQFGGGC</sequence>
<protein>
    <recommendedName>
        <fullName evidence="1">Reverse transcriptase Ty1/copia-type domain-containing protein</fullName>
    </recommendedName>
</protein>
<name>A0AAV2E8V7_9ROSI</name>